<dbReference type="AlphaFoldDB" id="A0A6A6MVC9"/>
<sequence>MADGFGVGTSFYSSIADKSHDYWCIDCRRDNYMVVPSVSNFREPKYKIEFHPEDSPFHPVVQEFFLGVYDEEATAAFNQNLSDVSTLKDPHSKSISKVSCSSIYKWNHGALQISPVKLRLFQEERPVWHTINCKGLPENSKELRQRNTKLKLEPTTRAPEDNNLNKDLQSIPTLVVTAWLDPSKDGHNEDDWLKNWRVQRCWFIQPTNHSLDTRSRAHACPHYKHAASHFSPLVFPPWSSLHSLNIKENFGHQSHVLIGHEKVSPVLDFKELPTPNLSYLDSEFEFAIS</sequence>
<evidence type="ECO:0000313" key="1">
    <source>
        <dbReference type="EMBL" id="KAF2317134.1"/>
    </source>
</evidence>
<name>A0A6A6MVC9_HEVBR</name>
<comment type="caution">
    <text evidence="1">The sequence shown here is derived from an EMBL/GenBank/DDBJ whole genome shotgun (WGS) entry which is preliminary data.</text>
</comment>
<keyword evidence="2" id="KW-1185">Reference proteome</keyword>
<accession>A0A6A6MVC9</accession>
<organism evidence="1 2">
    <name type="scientific">Hevea brasiliensis</name>
    <name type="common">Para rubber tree</name>
    <name type="synonym">Siphonia brasiliensis</name>
    <dbReference type="NCBI Taxonomy" id="3981"/>
    <lineage>
        <taxon>Eukaryota</taxon>
        <taxon>Viridiplantae</taxon>
        <taxon>Streptophyta</taxon>
        <taxon>Embryophyta</taxon>
        <taxon>Tracheophyta</taxon>
        <taxon>Spermatophyta</taxon>
        <taxon>Magnoliopsida</taxon>
        <taxon>eudicotyledons</taxon>
        <taxon>Gunneridae</taxon>
        <taxon>Pentapetalae</taxon>
        <taxon>rosids</taxon>
        <taxon>fabids</taxon>
        <taxon>Malpighiales</taxon>
        <taxon>Euphorbiaceae</taxon>
        <taxon>Crotonoideae</taxon>
        <taxon>Micrandreae</taxon>
        <taxon>Hevea</taxon>
    </lineage>
</organism>
<evidence type="ECO:0000313" key="2">
    <source>
        <dbReference type="Proteomes" id="UP000467840"/>
    </source>
</evidence>
<dbReference type="EMBL" id="JAAGAX010000004">
    <property type="protein sequence ID" value="KAF2317134.1"/>
    <property type="molecule type" value="Genomic_DNA"/>
</dbReference>
<protein>
    <submittedName>
        <fullName evidence="1">Uncharacterized protein</fullName>
    </submittedName>
</protein>
<reference evidence="1 2" key="1">
    <citation type="journal article" date="2020" name="Mol. Plant">
        <title>The Chromosome-Based Rubber Tree Genome Provides New Insights into Spurge Genome Evolution and Rubber Biosynthesis.</title>
        <authorList>
            <person name="Liu J."/>
            <person name="Shi C."/>
            <person name="Shi C.C."/>
            <person name="Li W."/>
            <person name="Zhang Q.J."/>
            <person name="Zhang Y."/>
            <person name="Li K."/>
            <person name="Lu H.F."/>
            <person name="Shi C."/>
            <person name="Zhu S.T."/>
            <person name="Xiao Z.Y."/>
            <person name="Nan H."/>
            <person name="Yue Y."/>
            <person name="Zhu X.G."/>
            <person name="Wu Y."/>
            <person name="Hong X.N."/>
            <person name="Fan G.Y."/>
            <person name="Tong Y."/>
            <person name="Zhang D."/>
            <person name="Mao C.L."/>
            <person name="Liu Y.L."/>
            <person name="Hao S.J."/>
            <person name="Liu W.Q."/>
            <person name="Lv M.Q."/>
            <person name="Zhang H.B."/>
            <person name="Liu Y."/>
            <person name="Hu-Tang G.R."/>
            <person name="Wang J.P."/>
            <person name="Wang J.H."/>
            <person name="Sun Y.H."/>
            <person name="Ni S.B."/>
            <person name="Chen W.B."/>
            <person name="Zhang X.C."/>
            <person name="Jiao Y.N."/>
            <person name="Eichler E.E."/>
            <person name="Li G.H."/>
            <person name="Liu X."/>
            <person name="Gao L.Z."/>
        </authorList>
    </citation>
    <scope>NUCLEOTIDE SEQUENCE [LARGE SCALE GENOMIC DNA]</scope>
    <source>
        <strain evidence="2">cv. GT1</strain>
        <tissue evidence="1">Leaf</tissue>
    </source>
</reference>
<dbReference type="Proteomes" id="UP000467840">
    <property type="component" value="Chromosome 6"/>
</dbReference>
<gene>
    <name evidence="1" type="ORF">GH714_012053</name>
</gene>
<proteinExistence type="predicted"/>